<organism evidence="1">
    <name type="scientific">Capitella teleta</name>
    <name type="common">Polychaete worm</name>
    <dbReference type="NCBI Taxonomy" id="283909"/>
    <lineage>
        <taxon>Eukaryota</taxon>
        <taxon>Metazoa</taxon>
        <taxon>Spiralia</taxon>
        <taxon>Lophotrochozoa</taxon>
        <taxon>Annelida</taxon>
        <taxon>Polychaeta</taxon>
        <taxon>Sedentaria</taxon>
        <taxon>Scolecida</taxon>
        <taxon>Capitellidae</taxon>
        <taxon>Capitella</taxon>
    </lineage>
</organism>
<dbReference type="EnsemblMetazoa" id="CapteT218452">
    <property type="protein sequence ID" value="CapteP218452"/>
    <property type="gene ID" value="CapteG218452"/>
</dbReference>
<dbReference type="EMBL" id="KB291799">
    <property type="protein sequence ID" value="ELU18727.1"/>
    <property type="molecule type" value="Genomic_DNA"/>
</dbReference>
<evidence type="ECO:0000313" key="3">
    <source>
        <dbReference type="Proteomes" id="UP000014760"/>
    </source>
</evidence>
<evidence type="ECO:0000313" key="2">
    <source>
        <dbReference type="EnsemblMetazoa" id="CapteP218452"/>
    </source>
</evidence>
<gene>
    <name evidence="1" type="ORF">CAPTEDRAFT_218452</name>
</gene>
<keyword evidence="3" id="KW-1185">Reference proteome</keyword>
<accession>R7VJH9</accession>
<name>R7VJH9_CAPTE</name>
<reference evidence="2" key="3">
    <citation type="submission" date="2015-06" db="UniProtKB">
        <authorList>
            <consortium name="EnsemblMetazoa"/>
        </authorList>
    </citation>
    <scope>IDENTIFICATION</scope>
</reference>
<dbReference type="EMBL" id="AMQN01000507">
    <property type="status" value="NOT_ANNOTATED_CDS"/>
    <property type="molecule type" value="Genomic_DNA"/>
</dbReference>
<proteinExistence type="predicted"/>
<reference evidence="1 3" key="2">
    <citation type="journal article" date="2013" name="Nature">
        <title>Insights into bilaterian evolution from three spiralian genomes.</title>
        <authorList>
            <person name="Simakov O."/>
            <person name="Marletaz F."/>
            <person name="Cho S.J."/>
            <person name="Edsinger-Gonzales E."/>
            <person name="Havlak P."/>
            <person name="Hellsten U."/>
            <person name="Kuo D.H."/>
            <person name="Larsson T."/>
            <person name="Lv J."/>
            <person name="Arendt D."/>
            <person name="Savage R."/>
            <person name="Osoegawa K."/>
            <person name="de Jong P."/>
            <person name="Grimwood J."/>
            <person name="Chapman J.A."/>
            <person name="Shapiro H."/>
            <person name="Aerts A."/>
            <person name="Otillar R.P."/>
            <person name="Terry A.Y."/>
            <person name="Boore J.L."/>
            <person name="Grigoriev I.V."/>
            <person name="Lindberg D.R."/>
            <person name="Seaver E.C."/>
            <person name="Weisblat D.A."/>
            <person name="Putnam N.H."/>
            <person name="Rokhsar D.S."/>
        </authorList>
    </citation>
    <scope>NUCLEOTIDE SEQUENCE</scope>
    <source>
        <strain evidence="1 3">I ESC-2004</strain>
    </source>
</reference>
<dbReference type="Proteomes" id="UP000014760">
    <property type="component" value="Unassembled WGS sequence"/>
</dbReference>
<evidence type="ECO:0000313" key="1">
    <source>
        <dbReference type="EMBL" id="ELU18727.1"/>
    </source>
</evidence>
<dbReference type="HOGENOM" id="CLU_117329_0_0_1"/>
<protein>
    <submittedName>
        <fullName evidence="1 2">Uncharacterized protein</fullName>
    </submittedName>
</protein>
<sequence length="167" mass="18957">MEDRVLDQFAGLPSIILEGVDEGQLASSKRGPCPLCSQQFFSENFPCQLKQHLRSFHRNHTISYAGWKHLICRLPCSQHSHNHCSCGIVISKRRRATCHICSCCKVEPESREEWREDKEPECTEEMVLECGEDKEPECTEEMRLPQYQSQVAQGKGPLAIGNTPVQG</sequence>
<dbReference type="EMBL" id="AMQN01000506">
    <property type="status" value="NOT_ANNOTATED_CDS"/>
    <property type="molecule type" value="Genomic_DNA"/>
</dbReference>
<dbReference type="AlphaFoldDB" id="R7VJH9"/>
<reference evidence="3" key="1">
    <citation type="submission" date="2012-12" db="EMBL/GenBank/DDBJ databases">
        <authorList>
            <person name="Hellsten U."/>
            <person name="Grimwood J."/>
            <person name="Chapman J.A."/>
            <person name="Shapiro H."/>
            <person name="Aerts A."/>
            <person name="Otillar R.P."/>
            <person name="Terry A.Y."/>
            <person name="Boore J.L."/>
            <person name="Simakov O."/>
            <person name="Marletaz F."/>
            <person name="Cho S.-J."/>
            <person name="Edsinger-Gonzales E."/>
            <person name="Havlak P."/>
            <person name="Kuo D.-H."/>
            <person name="Larsson T."/>
            <person name="Lv J."/>
            <person name="Arendt D."/>
            <person name="Savage R."/>
            <person name="Osoegawa K."/>
            <person name="de Jong P."/>
            <person name="Lindberg D.R."/>
            <person name="Seaver E.C."/>
            <person name="Weisblat D.A."/>
            <person name="Putnam N.H."/>
            <person name="Grigoriev I.V."/>
            <person name="Rokhsar D.S."/>
        </authorList>
    </citation>
    <scope>NUCLEOTIDE SEQUENCE</scope>
    <source>
        <strain evidence="3">I ESC-2004</strain>
    </source>
</reference>